<accession>A0A1E5L6A3</accession>
<keyword evidence="1" id="KW-1133">Transmembrane helix</keyword>
<dbReference type="RefSeq" id="WP_069702066.1">
    <property type="nucleotide sequence ID" value="NZ_MJAT01000013.1"/>
</dbReference>
<comment type="caution">
    <text evidence="2">The sequence shown here is derived from an EMBL/GenBank/DDBJ whole genome shotgun (WGS) entry which is preliminary data.</text>
</comment>
<proteinExistence type="predicted"/>
<feature type="transmembrane region" description="Helical" evidence="1">
    <location>
        <begin position="6"/>
        <end position="23"/>
    </location>
</feature>
<evidence type="ECO:0008006" key="4">
    <source>
        <dbReference type="Google" id="ProtNLM"/>
    </source>
</evidence>
<evidence type="ECO:0000313" key="3">
    <source>
        <dbReference type="Proteomes" id="UP000095255"/>
    </source>
</evidence>
<dbReference type="OrthoDB" id="9872169at2"/>
<reference evidence="2 3" key="1">
    <citation type="submission" date="2016-09" db="EMBL/GenBank/DDBJ databases">
        <title>Desulfuribacillus arsenicus sp. nov., an obligately anaerobic, dissimilatory arsenic- and antimonate-reducing bacterium isolated from anoxic sediments.</title>
        <authorList>
            <person name="Abin C.A."/>
            <person name="Hollibaugh J.T."/>
        </authorList>
    </citation>
    <scope>NUCLEOTIDE SEQUENCE [LARGE SCALE GENOMIC DNA]</scope>
    <source>
        <strain evidence="2 3">MLFW-2</strain>
    </source>
</reference>
<dbReference type="AlphaFoldDB" id="A0A1E5L6A3"/>
<keyword evidence="1" id="KW-0812">Transmembrane</keyword>
<keyword evidence="3" id="KW-1185">Reference proteome</keyword>
<protein>
    <recommendedName>
        <fullName evidence="4">Holin</fullName>
    </recommendedName>
</protein>
<name>A0A1E5L6A3_9FIRM</name>
<evidence type="ECO:0000313" key="2">
    <source>
        <dbReference type="EMBL" id="OEH85568.1"/>
    </source>
</evidence>
<dbReference type="EMBL" id="MJAT01000013">
    <property type="protein sequence ID" value="OEH85568.1"/>
    <property type="molecule type" value="Genomic_DNA"/>
</dbReference>
<organism evidence="2 3">
    <name type="scientific">Desulfuribacillus stibiiarsenatis</name>
    <dbReference type="NCBI Taxonomy" id="1390249"/>
    <lineage>
        <taxon>Bacteria</taxon>
        <taxon>Bacillati</taxon>
        <taxon>Bacillota</taxon>
        <taxon>Desulfuribacillia</taxon>
        <taxon>Desulfuribacillales</taxon>
        <taxon>Desulfuribacillaceae</taxon>
        <taxon>Desulfuribacillus</taxon>
    </lineage>
</organism>
<gene>
    <name evidence="2" type="ORF">BHU72_15030</name>
</gene>
<evidence type="ECO:0000256" key="1">
    <source>
        <dbReference type="SAM" id="Phobius"/>
    </source>
</evidence>
<sequence>MEEILFKLASEFVFGAVAVYLIITNRIDSKDRESKLMDYQQDLQSKLAKSVTIQREILTMLKNIKHPGQGEE</sequence>
<dbReference type="Proteomes" id="UP000095255">
    <property type="component" value="Unassembled WGS sequence"/>
</dbReference>
<keyword evidence="1" id="KW-0472">Membrane</keyword>